<dbReference type="PANTHER" id="PTHR13528:SF2">
    <property type="entry name" value="LARGE RIBOSOMAL SUBUNIT PROTEIN BL28M"/>
    <property type="match status" value="1"/>
</dbReference>
<dbReference type="SUPFAM" id="SSF143800">
    <property type="entry name" value="L28p-like"/>
    <property type="match status" value="1"/>
</dbReference>
<reference evidence="6" key="1">
    <citation type="submission" date="2023-11" db="EMBL/GenBank/DDBJ databases">
        <authorList>
            <person name="De Vega J J."/>
            <person name="De Vega J J."/>
        </authorList>
    </citation>
    <scope>NUCLEOTIDE SEQUENCE</scope>
</reference>
<feature type="region of interest" description="Disordered" evidence="5">
    <location>
        <begin position="110"/>
        <end position="143"/>
    </location>
</feature>
<dbReference type="GO" id="GO:0006412">
    <property type="term" value="P:translation"/>
    <property type="evidence" value="ECO:0007669"/>
    <property type="project" value="InterPro"/>
</dbReference>
<dbReference type="Gene3D" id="2.30.170.40">
    <property type="entry name" value="Ribosomal protein L28/L24"/>
    <property type="match status" value="1"/>
</dbReference>
<feature type="compositionally biased region" description="Low complexity" evidence="5">
    <location>
        <begin position="114"/>
        <end position="126"/>
    </location>
</feature>
<dbReference type="AlphaFoldDB" id="A0AAD2HQX1"/>
<proteinExistence type="inferred from homology"/>
<dbReference type="NCBIfam" id="TIGR00009">
    <property type="entry name" value="L28"/>
    <property type="match status" value="1"/>
</dbReference>
<organism evidence="6 7">
    <name type="scientific">Mycena citricolor</name>
    <dbReference type="NCBI Taxonomy" id="2018698"/>
    <lineage>
        <taxon>Eukaryota</taxon>
        <taxon>Fungi</taxon>
        <taxon>Dikarya</taxon>
        <taxon>Basidiomycota</taxon>
        <taxon>Agaricomycotina</taxon>
        <taxon>Agaricomycetes</taxon>
        <taxon>Agaricomycetidae</taxon>
        <taxon>Agaricales</taxon>
        <taxon>Marasmiineae</taxon>
        <taxon>Mycenaceae</taxon>
        <taxon>Mycena</taxon>
    </lineage>
</organism>
<evidence type="ECO:0000256" key="2">
    <source>
        <dbReference type="ARBA" id="ARBA00022980"/>
    </source>
</evidence>
<dbReference type="InterPro" id="IPR026569">
    <property type="entry name" value="Ribosomal_bL28"/>
</dbReference>
<keyword evidence="2" id="KW-0689">Ribosomal protein</keyword>
<dbReference type="EMBL" id="CAVNYO010000436">
    <property type="protein sequence ID" value="CAK5279455.1"/>
    <property type="molecule type" value="Genomic_DNA"/>
</dbReference>
<evidence type="ECO:0000313" key="7">
    <source>
        <dbReference type="Proteomes" id="UP001295794"/>
    </source>
</evidence>
<evidence type="ECO:0000256" key="1">
    <source>
        <dbReference type="ARBA" id="ARBA00008760"/>
    </source>
</evidence>
<dbReference type="InterPro" id="IPR037147">
    <property type="entry name" value="Ribosomal_bL28_sf"/>
</dbReference>
<dbReference type="PANTHER" id="PTHR13528">
    <property type="entry name" value="39S RIBOSOMAL PROTEIN L28, MITOCHONDRIAL"/>
    <property type="match status" value="1"/>
</dbReference>
<evidence type="ECO:0000256" key="5">
    <source>
        <dbReference type="SAM" id="MobiDB-lite"/>
    </source>
</evidence>
<comment type="similarity">
    <text evidence="1">Belongs to the bacterial ribosomal protein bL28 family.</text>
</comment>
<evidence type="ECO:0000313" key="6">
    <source>
        <dbReference type="EMBL" id="CAK5279455.1"/>
    </source>
</evidence>
<dbReference type="GO" id="GO:0003735">
    <property type="term" value="F:structural constituent of ribosome"/>
    <property type="evidence" value="ECO:0007669"/>
    <property type="project" value="InterPro"/>
</dbReference>
<name>A0AAD2HQX1_9AGAR</name>
<dbReference type="InterPro" id="IPR034704">
    <property type="entry name" value="Ribosomal_bL28/bL31-like_sf"/>
</dbReference>
<protein>
    <recommendedName>
        <fullName evidence="4">Large ribosomal subunit protein bL28c</fullName>
    </recommendedName>
</protein>
<dbReference type="InterPro" id="IPR001383">
    <property type="entry name" value="Ribosomal_bL28_bact-type"/>
</dbReference>
<dbReference type="GO" id="GO:0005762">
    <property type="term" value="C:mitochondrial large ribosomal subunit"/>
    <property type="evidence" value="ECO:0007669"/>
    <property type="project" value="TreeGrafter"/>
</dbReference>
<dbReference type="Proteomes" id="UP001295794">
    <property type="component" value="Unassembled WGS sequence"/>
</dbReference>
<sequence>MRPSLVVRGARAVSDAIVTSQPFKRAQFGLFQGKTKQYGNNVPFSLRKTRRTWLPNVQRKRLFSESMQDFVRVKLTTAALKTKGGIDNYVIQTGSETLGFKGMQIRQRVRDAQARNAESEAAAQASTSKPAPTPSRAATFDPMESRRSALKFVRHTRRLAAKALGLTGFASAKDTINYMKEQKLKQDRLLPRRTPQVIPV</sequence>
<comment type="caution">
    <text evidence="6">The sequence shown here is derived from an EMBL/GenBank/DDBJ whole genome shotgun (WGS) entry which is preliminary data.</text>
</comment>
<keyword evidence="7" id="KW-1185">Reference proteome</keyword>
<evidence type="ECO:0000256" key="4">
    <source>
        <dbReference type="ARBA" id="ARBA00035265"/>
    </source>
</evidence>
<keyword evidence="3" id="KW-0687">Ribonucleoprotein</keyword>
<dbReference type="Pfam" id="PF00830">
    <property type="entry name" value="Ribosomal_L28"/>
    <property type="match status" value="1"/>
</dbReference>
<accession>A0AAD2HQX1</accession>
<gene>
    <name evidence="6" type="ORF">MYCIT1_LOCUS29508</name>
</gene>
<evidence type="ECO:0000256" key="3">
    <source>
        <dbReference type="ARBA" id="ARBA00023274"/>
    </source>
</evidence>